<dbReference type="InterPro" id="IPR007627">
    <property type="entry name" value="RNA_pol_sigma70_r2"/>
</dbReference>
<dbReference type="SUPFAM" id="SSF88946">
    <property type="entry name" value="Sigma2 domain of RNA polymerase sigma factors"/>
    <property type="match status" value="1"/>
</dbReference>
<dbReference type="PANTHER" id="PTHR30173:SF36">
    <property type="entry name" value="ECF RNA POLYMERASE SIGMA FACTOR SIGJ"/>
    <property type="match status" value="1"/>
</dbReference>
<sequence>MSPESRRSHSTHKLSAFESCRRELLAFAYRMLGDVARAEDMVQETWLRWQKYDGEPESDKAFLVTIVTRLCLNELDSAKMRREESRADRRPEPVDLEEGGMPLLEQDEQIEQIERISMAFLVVLQRLTPAERAVLLLHDVFEFDHGEIGTLVAKAPPRAASCSSARD</sequence>
<dbReference type="InterPro" id="IPR052704">
    <property type="entry name" value="ECF_Sigma-70_Domain"/>
</dbReference>
<name>A0ABZ2MAZ8_9BACT</name>
<gene>
    <name evidence="2" type="ORF">LZC94_20980</name>
</gene>
<reference evidence="2 3" key="1">
    <citation type="submission" date="2021-12" db="EMBL/GenBank/DDBJ databases">
        <title>Discovery of the Pendulisporaceae a myxobacterial family with distinct sporulation behavior and unique specialized metabolism.</title>
        <authorList>
            <person name="Garcia R."/>
            <person name="Popoff A."/>
            <person name="Bader C.D."/>
            <person name="Loehr J."/>
            <person name="Walesch S."/>
            <person name="Walt C."/>
            <person name="Boldt J."/>
            <person name="Bunk B."/>
            <person name="Haeckl F.J.F.P.J."/>
            <person name="Gunesch A.P."/>
            <person name="Birkelbach J."/>
            <person name="Nuebel U."/>
            <person name="Pietschmann T."/>
            <person name="Bach T."/>
            <person name="Mueller R."/>
        </authorList>
    </citation>
    <scope>NUCLEOTIDE SEQUENCE [LARGE SCALE GENOMIC DNA]</scope>
    <source>
        <strain evidence="2 3">MSr11954</strain>
    </source>
</reference>
<dbReference type="NCBIfam" id="TIGR02937">
    <property type="entry name" value="sigma70-ECF"/>
    <property type="match status" value="1"/>
</dbReference>
<dbReference type="InterPro" id="IPR013325">
    <property type="entry name" value="RNA_pol_sigma_r2"/>
</dbReference>
<feature type="domain" description="RNA polymerase sigma-70 region 2" evidence="1">
    <location>
        <begin position="17"/>
        <end position="78"/>
    </location>
</feature>
<dbReference type="EMBL" id="CP089984">
    <property type="protein sequence ID" value="WXB19686.1"/>
    <property type="molecule type" value="Genomic_DNA"/>
</dbReference>
<dbReference type="PANTHER" id="PTHR30173">
    <property type="entry name" value="SIGMA 19 FACTOR"/>
    <property type="match status" value="1"/>
</dbReference>
<organism evidence="2 3">
    <name type="scientific">Pendulispora albinea</name>
    <dbReference type="NCBI Taxonomy" id="2741071"/>
    <lineage>
        <taxon>Bacteria</taxon>
        <taxon>Pseudomonadati</taxon>
        <taxon>Myxococcota</taxon>
        <taxon>Myxococcia</taxon>
        <taxon>Myxococcales</taxon>
        <taxon>Sorangiineae</taxon>
        <taxon>Pendulisporaceae</taxon>
        <taxon>Pendulispora</taxon>
    </lineage>
</organism>
<dbReference type="RefSeq" id="WP_394829292.1">
    <property type="nucleotide sequence ID" value="NZ_CP089984.1"/>
</dbReference>
<keyword evidence="3" id="KW-1185">Reference proteome</keyword>
<evidence type="ECO:0000259" key="1">
    <source>
        <dbReference type="Pfam" id="PF04542"/>
    </source>
</evidence>
<dbReference type="Gene3D" id="1.10.1740.10">
    <property type="match status" value="1"/>
</dbReference>
<dbReference type="Pfam" id="PF04542">
    <property type="entry name" value="Sigma70_r2"/>
    <property type="match status" value="1"/>
</dbReference>
<protein>
    <submittedName>
        <fullName evidence="2">Sigma-70 family RNA polymerase sigma factor</fullName>
    </submittedName>
</protein>
<accession>A0ABZ2MAZ8</accession>
<evidence type="ECO:0000313" key="2">
    <source>
        <dbReference type="EMBL" id="WXB19686.1"/>
    </source>
</evidence>
<evidence type="ECO:0000313" key="3">
    <source>
        <dbReference type="Proteomes" id="UP001370348"/>
    </source>
</evidence>
<dbReference type="InterPro" id="IPR014284">
    <property type="entry name" value="RNA_pol_sigma-70_dom"/>
</dbReference>
<proteinExistence type="predicted"/>
<dbReference type="Proteomes" id="UP001370348">
    <property type="component" value="Chromosome"/>
</dbReference>